<keyword evidence="3 6" id="KW-0812">Transmembrane</keyword>
<dbReference type="GO" id="GO:0016787">
    <property type="term" value="F:hydrolase activity"/>
    <property type="evidence" value="ECO:0007669"/>
    <property type="project" value="TreeGrafter"/>
</dbReference>
<dbReference type="EMBL" id="SDKM01000014">
    <property type="protein sequence ID" value="RYP85820.1"/>
    <property type="molecule type" value="Genomic_DNA"/>
</dbReference>
<evidence type="ECO:0000256" key="5">
    <source>
        <dbReference type="ARBA" id="ARBA00023136"/>
    </source>
</evidence>
<organism evidence="7 8">
    <name type="scientific">Nocardioides guangzhouensis</name>
    <dbReference type="NCBI Taxonomy" id="2497878"/>
    <lineage>
        <taxon>Bacteria</taxon>
        <taxon>Bacillati</taxon>
        <taxon>Actinomycetota</taxon>
        <taxon>Actinomycetes</taxon>
        <taxon>Propionibacteriales</taxon>
        <taxon>Nocardioidaceae</taxon>
        <taxon>Nocardioides</taxon>
    </lineage>
</organism>
<accession>A0A4Q4ZCN7</accession>
<dbReference type="InterPro" id="IPR012506">
    <property type="entry name" value="TMEM86B-like"/>
</dbReference>
<name>A0A4Q4ZCN7_9ACTN</name>
<comment type="caution">
    <text evidence="7">The sequence shown here is derived from an EMBL/GenBank/DDBJ whole genome shotgun (WGS) entry which is preliminary data.</text>
</comment>
<keyword evidence="5 6" id="KW-0472">Membrane</keyword>
<evidence type="ECO:0000256" key="3">
    <source>
        <dbReference type="ARBA" id="ARBA00022692"/>
    </source>
</evidence>
<evidence type="ECO:0000313" key="7">
    <source>
        <dbReference type="EMBL" id="RYP85820.1"/>
    </source>
</evidence>
<dbReference type="AlphaFoldDB" id="A0A4Q4ZCN7"/>
<dbReference type="GO" id="GO:0016020">
    <property type="term" value="C:membrane"/>
    <property type="evidence" value="ECO:0007669"/>
    <property type="project" value="UniProtKB-SubCell"/>
</dbReference>
<comment type="subcellular location">
    <subcellularLocation>
        <location evidence="1">Membrane</location>
        <topology evidence="1">Multi-pass membrane protein</topology>
    </subcellularLocation>
</comment>
<gene>
    <name evidence="7" type="ORF">EKO23_10915</name>
</gene>
<proteinExistence type="inferred from homology"/>
<evidence type="ECO:0000256" key="6">
    <source>
        <dbReference type="SAM" id="Phobius"/>
    </source>
</evidence>
<evidence type="ECO:0000256" key="4">
    <source>
        <dbReference type="ARBA" id="ARBA00022989"/>
    </source>
</evidence>
<keyword evidence="4 6" id="KW-1133">Transmembrane helix</keyword>
<dbReference type="PANTHER" id="PTHR31885">
    <property type="entry name" value="GH04784P"/>
    <property type="match status" value="1"/>
</dbReference>
<evidence type="ECO:0000313" key="8">
    <source>
        <dbReference type="Proteomes" id="UP000295198"/>
    </source>
</evidence>
<evidence type="ECO:0000256" key="1">
    <source>
        <dbReference type="ARBA" id="ARBA00004141"/>
    </source>
</evidence>
<keyword evidence="8" id="KW-1185">Reference proteome</keyword>
<feature type="transmembrane region" description="Helical" evidence="6">
    <location>
        <begin position="79"/>
        <end position="100"/>
    </location>
</feature>
<evidence type="ECO:0000256" key="2">
    <source>
        <dbReference type="ARBA" id="ARBA00007375"/>
    </source>
</evidence>
<dbReference type="Pfam" id="PF07947">
    <property type="entry name" value="YhhN"/>
    <property type="match status" value="1"/>
</dbReference>
<dbReference type="Proteomes" id="UP000295198">
    <property type="component" value="Unassembled WGS sequence"/>
</dbReference>
<reference evidence="7 8" key="1">
    <citation type="submission" date="2019-01" db="EMBL/GenBank/DDBJ databases">
        <title>Nocardioides guangzhouensis sp. nov., an actinobacterium isolated from soil.</title>
        <authorList>
            <person name="Fu Y."/>
            <person name="Cai Y."/>
            <person name="Lin Z."/>
            <person name="Chen P."/>
        </authorList>
    </citation>
    <scope>NUCLEOTIDE SEQUENCE [LARGE SCALE GENOMIC DNA]</scope>
    <source>
        <strain evidence="7 8">130</strain>
    </source>
</reference>
<protein>
    <submittedName>
        <fullName evidence="7">Lysoplasmalogenase</fullName>
    </submittedName>
</protein>
<dbReference type="PANTHER" id="PTHR31885:SF6">
    <property type="entry name" value="GH04784P"/>
    <property type="match status" value="1"/>
</dbReference>
<dbReference type="OrthoDB" id="4350515at2"/>
<dbReference type="RefSeq" id="WP_134717136.1">
    <property type="nucleotide sequence ID" value="NZ_SDKM01000014.1"/>
</dbReference>
<feature type="transmembrane region" description="Helical" evidence="6">
    <location>
        <begin position="112"/>
        <end position="129"/>
    </location>
</feature>
<feature type="transmembrane region" description="Helical" evidence="6">
    <location>
        <begin position="135"/>
        <end position="152"/>
    </location>
</feature>
<sequence>MTARVLLAAYAVASVLNIAGQLVDGTALDTATKPLLMPLLLGVLLASARLGTRLLRATAAALVFSWLGDLFLMPGGDTWFLLGLAAFLGAQVCYCIGFATRFSDSPLRRRRALVAPYVAWWLLLLVVLGPDLGGMVVPVAVYGAVLCTMAALATGVHRWTTIGALLFVASDSVLAATSLSDRLSVPADGAVVMTTYTLGQALIVLGVLAASGAGLGAGRAGVSSPGARTPPSTAGAA</sequence>
<feature type="transmembrane region" description="Helical" evidence="6">
    <location>
        <begin position="199"/>
        <end position="218"/>
    </location>
</feature>
<comment type="similarity">
    <text evidence="2">Belongs to the TMEM86 family.</text>
</comment>